<evidence type="ECO:0000256" key="1">
    <source>
        <dbReference type="SAM" id="SignalP"/>
    </source>
</evidence>
<feature type="signal peptide" evidence="1">
    <location>
        <begin position="1"/>
        <end position="23"/>
    </location>
</feature>
<dbReference type="Pfam" id="PF07833">
    <property type="entry name" value="Cu_amine_oxidN1"/>
    <property type="match status" value="1"/>
</dbReference>
<organism evidence="3 4">
    <name type="scientific">Monoglobus pectinilyticus</name>
    <dbReference type="NCBI Taxonomy" id="1981510"/>
    <lineage>
        <taxon>Bacteria</taxon>
        <taxon>Bacillati</taxon>
        <taxon>Bacillota</taxon>
        <taxon>Clostridia</taxon>
        <taxon>Monoglobales</taxon>
        <taxon>Monoglobaceae</taxon>
        <taxon>Monoglobus</taxon>
    </lineage>
</organism>
<evidence type="ECO:0000313" key="4">
    <source>
        <dbReference type="Proteomes" id="UP000235589"/>
    </source>
</evidence>
<dbReference type="AlphaFoldDB" id="A0A2K9NZV8"/>
<feature type="chain" id="PRO_5014752719" evidence="1">
    <location>
        <begin position="24"/>
        <end position="863"/>
    </location>
</feature>
<dbReference type="InterPro" id="IPR036582">
    <property type="entry name" value="Mao_N_sf"/>
</dbReference>
<keyword evidence="1" id="KW-0732">Signal</keyword>
<reference evidence="3 4" key="1">
    <citation type="submission" date="2017-04" db="EMBL/GenBank/DDBJ databases">
        <title>Monoglobus pectinilyticus 14 draft genome.</title>
        <authorList>
            <person name="Kim C."/>
            <person name="Rosendale D.I."/>
            <person name="Kelly W.J."/>
            <person name="Tannock G.W."/>
            <person name="Patchett M.L."/>
            <person name="Jordens J.Z."/>
        </authorList>
    </citation>
    <scope>NUCLEOTIDE SEQUENCE [LARGE SCALE GENOMIC DNA]</scope>
    <source>
        <strain evidence="3 4">14</strain>
    </source>
</reference>
<dbReference type="SUPFAM" id="SSF55383">
    <property type="entry name" value="Copper amine oxidase, domain N"/>
    <property type="match status" value="1"/>
</dbReference>
<dbReference type="KEGG" id="mpec:B9O19_00380"/>
<protein>
    <submittedName>
        <fullName evidence="3">Copper amine oxidase-like domain-containing protein</fullName>
    </submittedName>
</protein>
<dbReference type="EMBL" id="CP020991">
    <property type="protein sequence ID" value="AUO18564.1"/>
    <property type="molecule type" value="Genomic_DNA"/>
</dbReference>
<keyword evidence="4" id="KW-1185">Reference proteome</keyword>
<feature type="domain" description="Copper amine oxidase-like N-terminal" evidence="2">
    <location>
        <begin position="640"/>
        <end position="751"/>
    </location>
</feature>
<dbReference type="InterPro" id="IPR012854">
    <property type="entry name" value="Cu_amine_oxidase-like_N"/>
</dbReference>
<name>A0A2K9NZV8_9FIRM</name>
<dbReference type="Proteomes" id="UP000235589">
    <property type="component" value="Chromosome"/>
</dbReference>
<sequence>MKKLLLTFMVLTFCLSSCIIAFADNNINTESGSIIEAPDLRFTPAGGGKFIYCNNEEGIGRHVLADSSNPNPIYTMNNENLTPDRYLVYLTHINYTYSIDEYYQPNGMGFNIELDMEIKAKEDSVLTINNAVFETPKIRRYYDNNGDIKVAFSDWGAMNACASLLGEPIYQLHSSSVFKPSSYKPVTVHIKKGETVWLSQYVNNYASTAFMEPVFMAADMQLVSGKLDMNVVKLKSNDKIGDRSYFNGEGVAFGSYQRDRCQKGIADTLPEVNTELKYTIDDSVETGTNLPVKIYNQYVDGEAVDIWCTNLNPQDDIWSKYIAAESDILTFKYYDPSKLSYYGKSVPASKRDAVWVFDTKHSDTSSYLSETGLSRDNYSPNFILDPGRDNYGIGCSIGNYGVTTKYNLKVTNAGNRTRYFNYNLLTSGNVIAYARDKNGKLIDEVHSKGITDEQTTDTMACVELPPNQTTQFSIEVILPVNYLAGLKNSFTITDTKSEFDLKTEKKAPAPDYVTILSDYMDEYNNANDYTKEFFAGNLNNFEVTETDYGYMLRWCAWDDQPGYQARFFSLMSYIYFLDKDFNMAGSQKFSTFPAECSAGNGKMVVKTIDGTKKFTTDGVNWASVYWSEDTNFEDVILVKLNGEYLKFDQLPIIENDRTLVPMRFIFEKLGMTVEWDDLTQTASAKKINGKNNSFEIKFTIGSDTAFVNGTVQTMDVGPKILGDRTLIPLRFLSENLGYIVDWEEISQTVTISEMPVLPNVTQKYYVIYREGYRDGRIEVSFFDTSDGSVPELVWDRESGNLELSDNTKYSNDSKWYLDKNTWQSFEGGYERPSNNALQILRSNIKIVAKDTIDSDVNNNRSEE</sequence>
<evidence type="ECO:0000313" key="3">
    <source>
        <dbReference type="EMBL" id="AUO18564.1"/>
    </source>
</evidence>
<dbReference type="OrthoDB" id="2379109at2"/>
<accession>A0A2K9NZV8</accession>
<dbReference type="RefSeq" id="WP_102364857.1">
    <property type="nucleotide sequence ID" value="NZ_CP020991.1"/>
</dbReference>
<evidence type="ECO:0000259" key="2">
    <source>
        <dbReference type="Pfam" id="PF07833"/>
    </source>
</evidence>
<gene>
    <name evidence="3" type="ORF">B9O19_00380</name>
</gene>
<proteinExistence type="predicted"/>
<dbReference type="GeneID" id="98061808"/>
<dbReference type="Gene3D" id="3.30.457.10">
    <property type="entry name" value="Copper amine oxidase-like, N-terminal domain"/>
    <property type="match status" value="1"/>
</dbReference>